<keyword evidence="2 3" id="KW-0378">Hydrolase</keyword>
<keyword evidence="3" id="KW-0732">Signal</keyword>
<reference evidence="5 6" key="1">
    <citation type="submission" date="2014-02" db="EMBL/GenBank/DDBJ databases">
        <title>Transposable element dynamics among asymbiotic and ectomycorrhizal Amanita fungi.</title>
        <authorList>
            <consortium name="DOE Joint Genome Institute"/>
            <person name="Hess J."/>
            <person name="Skrede I."/>
            <person name="Wolfe B."/>
            <person name="LaButti K."/>
            <person name="Ohm R.A."/>
            <person name="Grigoriev I.V."/>
            <person name="Pringle A."/>
        </authorList>
    </citation>
    <scope>NUCLEOTIDE SEQUENCE [LARGE SCALE GENOMIC DNA]</scope>
    <source>
        <strain evidence="5 6">SKay4041</strain>
    </source>
</reference>
<gene>
    <name evidence="5" type="ORF">AMATHDRAFT_153008</name>
</gene>
<comment type="similarity">
    <text evidence="1 3">Belongs to the type-B carboxylesterase/lipase family.</text>
</comment>
<feature type="domain" description="Carboxylesterase type B" evidence="4">
    <location>
        <begin position="20"/>
        <end position="487"/>
    </location>
</feature>
<name>A0A2A9NH23_9AGAR</name>
<dbReference type="STRING" id="703135.A0A2A9NH23"/>
<dbReference type="Proteomes" id="UP000242287">
    <property type="component" value="Unassembled WGS sequence"/>
</dbReference>
<dbReference type="InterPro" id="IPR019819">
    <property type="entry name" value="Carboxylesterase_B_CS"/>
</dbReference>
<dbReference type="EC" id="3.1.1.-" evidence="3"/>
<dbReference type="PROSITE" id="PS00122">
    <property type="entry name" value="CARBOXYLESTERASE_B_1"/>
    <property type="match status" value="1"/>
</dbReference>
<dbReference type="InterPro" id="IPR002018">
    <property type="entry name" value="CarbesteraseB"/>
</dbReference>
<evidence type="ECO:0000256" key="2">
    <source>
        <dbReference type="ARBA" id="ARBA00022801"/>
    </source>
</evidence>
<dbReference type="SUPFAM" id="SSF53474">
    <property type="entry name" value="alpha/beta-Hydrolases"/>
    <property type="match status" value="1"/>
</dbReference>
<feature type="chain" id="PRO_5011829078" description="Carboxylic ester hydrolase" evidence="3">
    <location>
        <begin position="18"/>
        <end position="538"/>
    </location>
</feature>
<sequence length="538" mass="57676">MKLFSLFILAVPAAAAALPSVTLDDATFNGITVGAVSKFLGIPFVQPPVGDLRYHLPEPHPPYTGSHLADAYGPSCPQHRFNLPLPNGLPKNIIDFIINTFINAGVPSDEDCLTINVVKPSSATPNSKLPVLVWIFGGGFEIGSTSGYDGGPIVSRSMALGEPVIFVSMNYRLSGLGFLAGKEIKEAGIGNLGLQDQRAALRWIQKYISAFGGDPGKVTIWGESAGAVSVALHMLADGGDTNGLYRAAVMQSGSPIPTGPIENGQKVYDGIVQRTGCSGSNDTLACLRTVPYKTLKTAIDASPSIVDYSSFSSAWFPRADGVFLTDNPQRLVLQGKVANVPFISGSCDDEGTLFGLSNLNVTTDEALKQYLQTVIMPSVTDAEYDAVARAYTSDITQGSPFGTSVLNAITPQFKRIAAILGDGVFHAPRRLLLNQVSGKQNAWVFLTKRLKYTPVLGSFHATDLLNVFGGGELGDYLIFFANNMNPNRGLRFSWPKYDTSSRSILTLLDGFIPLSVTKDTFRQEGINILTNITLTHPF</sequence>
<dbReference type="InterPro" id="IPR029058">
    <property type="entry name" value="AB_hydrolase_fold"/>
</dbReference>
<organism evidence="5 6">
    <name type="scientific">Amanita thiersii Skay4041</name>
    <dbReference type="NCBI Taxonomy" id="703135"/>
    <lineage>
        <taxon>Eukaryota</taxon>
        <taxon>Fungi</taxon>
        <taxon>Dikarya</taxon>
        <taxon>Basidiomycota</taxon>
        <taxon>Agaricomycotina</taxon>
        <taxon>Agaricomycetes</taxon>
        <taxon>Agaricomycetidae</taxon>
        <taxon>Agaricales</taxon>
        <taxon>Pluteineae</taxon>
        <taxon>Amanitaceae</taxon>
        <taxon>Amanita</taxon>
    </lineage>
</organism>
<dbReference type="PROSITE" id="PS00941">
    <property type="entry name" value="CARBOXYLESTERASE_B_2"/>
    <property type="match status" value="1"/>
</dbReference>
<proteinExistence type="inferred from homology"/>
<evidence type="ECO:0000259" key="4">
    <source>
        <dbReference type="Pfam" id="PF00135"/>
    </source>
</evidence>
<dbReference type="EMBL" id="KZ302136">
    <property type="protein sequence ID" value="PFH47076.1"/>
    <property type="molecule type" value="Genomic_DNA"/>
</dbReference>
<dbReference type="AlphaFoldDB" id="A0A2A9NH23"/>
<dbReference type="PANTHER" id="PTHR43918">
    <property type="entry name" value="ACETYLCHOLINESTERASE"/>
    <property type="match status" value="1"/>
</dbReference>
<dbReference type="GO" id="GO:0052689">
    <property type="term" value="F:carboxylic ester hydrolase activity"/>
    <property type="evidence" value="ECO:0007669"/>
    <property type="project" value="TreeGrafter"/>
</dbReference>
<evidence type="ECO:0000256" key="3">
    <source>
        <dbReference type="RuleBase" id="RU361235"/>
    </source>
</evidence>
<evidence type="ECO:0000313" key="5">
    <source>
        <dbReference type="EMBL" id="PFH47076.1"/>
    </source>
</evidence>
<dbReference type="InterPro" id="IPR050654">
    <property type="entry name" value="AChE-related_enzymes"/>
</dbReference>
<evidence type="ECO:0000313" key="6">
    <source>
        <dbReference type="Proteomes" id="UP000242287"/>
    </source>
</evidence>
<dbReference type="OrthoDB" id="408631at2759"/>
<feature type="signal peptide" evidence="3">
    <location>
        <begin position="1"/>
        <end position="17"/>
    </location>
</feature>
<accession>A0A2A9NH23</accession>
<protein>
    <recommendedName>
        <fullName evidence="3">Carboxylic ester hydrolase</fullName>
        <ecNumber evidence="3">3.1.1.-</ecNumber>
    </recommendedName>
</protein>
<dbReference type="PANTHER" id="PTHR43918:SF4">
    <property type="entry name" value="CARBOXYLIC ESTER HYDROLASE"/>
    <property type="match status" value="1"/>
</dbReference>
<dbReference type="Gene3D" id="3.40.50.1820">
    <property type="entry name" value="alpha/beta hydrolase"/>
    <property type="match status" value="1"/>
</dbReference>
<evidence type="ECO:0000256" key="1">
    <source>
        <dbReference type="ARBA" id="ARBA00005964"/>
    </source>
</evidence>
<dbReference type="InterPro" id="IPR019826">
    <property type="entry name" value="Carboxylesterase_B_AS"/>
</dbReference>
<dbReference type="Pfam" id="PF00135">
    <property type="entry name" value="COesterase"/>
    <property type="match status" value="1"/>
</dbReference>
<keyword evidence="6" id="KW-1185">Reference proteome</keyword>